<dbReference type="eggNOG" id="COG5276">
    <property type="taxonomic scope" value="Bacteria"/>
</dbReference>
<evidence type="ECO:0000313" key="2">
    <source>
        <dbReference type="Proteomes" id="UP000029554"/>
    </source>
</evidence>
<keyword evidence="2" id="KW-1185">Reference proteome</keyword>
<reference evidence="1 2" key="1">
    <citation type="submission" date="2014-09" db="EMBL/GenBank/DDBJ databases">
        <title>Whole Genome Shotgun of Flavobacterium aquatile LMG 4008.</title>
        <authorList>
            <person name="Gale A.N."/>
            <person name="Pipes S.E."/>
            <person name="Newman J.D."/>
        </authorList>
    </citation>
    <scope>NUCLEOTIDE SEQUENCE [LARGE SCALE GENOMIC DNA]</scope>
    <source>
        <strain evidence="1 2">LMG 4008</strain>
    </source>
</reference>
<evidence type="ECO:0000313" key="1">
    <source>
        <dbReference type="EMBL" id="KGD67102.1"/>
    </source>
</evidence>
<dbReference type="RefSeq" id="WP_035127633.1">
    <property type="nucleotide sequence ID" value="NZ_JRHH01000005.1"/>
</dbReference>
<dbReference type="EMBL" id="JRHH01000005">
    <property type="protein sequence ID" value="KGD67102.1"/>
    <property type="molecule type" value="Genomic_DNA"/>
</dbReference>
<dbReference type="Proteomes" id="UP000029554">
    <property type="component" value="Unassembled WGS sequence"/>
</dbReference>
<dbReference type="PROSITE" id="PS51257">
    <property type="entry name" value="PROKAR_LIPOPROTEIN"/>
    <property type="match status" value="1"/>
</dbReference>
<name>A0A095SRD1_9FLAO</name>
<dbReference type="AlphaFoldDB" id="A0A095SRD1"/>
<gene>
    <name evidence="1" type="ORF">LG45_12810</name>
</gene>
<dbReference type="Pfam" id="PF08309">
    <property type="entry name" value="LVIVD"/>
    <property type="match status" value="1"/>
</dbReference>
<protein>
    <recommendedName>
        <fullName evidence="3">LVIVD repeat-containing protein</fullName>
    </recommendedName>
</protein>
<dbReference type="InterPro" id="IPR013211">
    <property type="entry name" value="LVIVD"/>
</dbReference>
<dbReference type="STRING" id="1453498.LG45_12810"/>
<dbReference type="OrthoDB" id="1521841at2"/>
<evidence type="ECO:0008006" key="3">
    <source>
        <dbReference type="Google" id="ProtNLM"/>
    </source>
</evidence>
<proteinExistence type="predicted"/>
<comment type="caution">
    <text evidence="1">The sequence shown here is derived from an EMBL/GenBank/DDBJ whole genome shotgun (WGS) entry which is preliminary data.</text>
</comment>
<sequence length="415" mass="45477">MKTLKYLIAFFSIVLFVSCDNDDSNSDKVQFAVPTIKSLTQIRANVSVTGVKATNSDGKIYVSENYLFYIAQEEGVHIYNNQNPASPVNTAFINLEGVHDIAVKGNYLYADNFVDLLVFDISNINNITLVETVENSIVFSPTYPTEAEYYDYTIYPEAGEIITGFTLQLKNRPNDSEVIMANDALSGFESSAGNNIGTGGSYAKFQINNNALYTIDSYQLNVFNITNPENTFFDKSVSMNIWINGGIFETLFIQKETLFIGATSGMYTVDATDEFNPSFVGGFSHATACDPVVVFGNTAYITVRGGSSCGAIEDQVNVIDVTDIANPTLLSTTLLDQPYGLGIRNDVLYVCCGTNGLKVFNAVNSSNLTLENTYNEDVKDVIPLNSHLIVVGTNKIIQYNYGANFTLVPISEISF</sequence>
<organism evidence="1 2">
    <name type="scientific">Flavobacterium aquatile LMG 4008 = ATCC 11947</name>
    <dbReference type="NCBI Taxonomy" id="1453498"/>
    <lineage>
        <taxon>Bacteria</taxon>
        <taxon>Pseudomonadati</taxon>
        <taxon>Bacteroidota</taxon>
        <taxon>Flavobacteriia</taxon>
        <taxon>Flavobacteriales</taxon>
        <taxon>Flavobacteriaceae</taxon>
        <taxon>Flavobacterium</taxon>
    </lineage>
</organism>
<accession>A0A095SRD1</accession>